<feature type="domain" description="M23ase beta-sheet core" evidence="3">
    <location>
        <begin position="59"/>
        <end position="124"/>
    </location>
</feature>
<organism evidence="4 5">
    <name type="scientific">Pelagihabitans pacificus</name>
    <dbReference type="NCBI Taxonomy" id="2696054"/>
    <lineage>
        <taxon>Bacteria</taxon>
        <taxon>Pseudomonadati</taxon>
        <taxon>Bacteroidota</taxon>
        <taxon>Flavobacteriia</taxon>
        <taxon>Flavobacteriales</taxon>
        <taxon>Flavobacteriaceae</taxon>
        <taxon>Pelagihabitans</taxon>
    </lineage>
</organism>
<reference evidence="4" key="2">
    <citation type="submission" date="2020-03" db="EMBL/GenBank/DDBJ databases">
        <title>Flavobacteriaceae bacterium strain TP-CH-4, a member of the family Flavobacteriaceae isolated from a deep-sea seamount.</title>
        <authorList>
            <person name="Zhang D.-C."/>
        </authorList>
    </citation>
    <scope>NUCLEOTIDE SEQUENCE</scope>
    <source>
        <strain evidence="4">TP-CH-4</strain>
    </source>
</reference>
<evidence type="ECO:0000259" key="3">
    <source>
        <dbReference type="Pfam" id="PF01551"/>
    </source>
</evidence>
<proteinExistence type="predicted"/>
<dbReference type="PANTHER" id="PTHR21666">
    <property type="entry name" value="PEPTIDASE-RELATED"/>
    <property type="match status" value="1"/>
</dbReference>
<dbReference type="AlphaFoldDB" id="A0A967AY11"/>
<evidence type="ECO:0000313" key="4">
    <source>
        <dbReference type="EMBL" id="NHF61210.1"/>
    </source>
</evidence>
<gene>
    <name evidence="4" type="ORF">FK220_017795</name>
</gene>
<dbReference type="InterPro" id="IPR050570">
    <property type="entry name" value="Cell_wall_metabolism_enzyme"/>
</dbReference>
<name>A0A967AY11_9FLAO</name>
<feature type="signal peptide" evidence="2">
    <location>
        <begin position="1"/>
        <end position="28"/>
    </location>
</feature>
<evidence type="ECO:0000256" key="2">
    <source>
        <dbReference type="SAM" id="SignalP"/>
    </source>
</evidence>
<feature type="chain" id="PRO_5037537316" evidence="2">
    <location>
        <begin position="29"/>
        <end position="573"/>
    </location>
</feature>
<dbReference type="InterPro" id="IPR011055">
    <property type="entry name" value="Dup_hybrid_motif"/>
</dbReference>
<dbReference type="PANTHER" id="PTHR21666:SF289">
    <property type="entry name" value="L-ALA--D-GLU ENDOPEPTIDASE"/>
    <property type="match status" value="1"/>
</dbReference>
<sequence>MVYFVLPKIDKRKIVCGWVLCCSLFVIAQENYPQETFQSPMDIPLILAGTFGELRSNHFHAGIDIKTQQRQGLPIYAIGDGSVTRIKIAHWGYGKVLYVAHPNGYTSVYGHLQKFAPEIEAYIKKVQYQKRSYQVEVFPDLGEVTVKKGQVIAYSGNTGGSSGPHLHFEIRSSISEKPTNPLLYGFEVRDATNPVLEEVYAYPLSKNARVNQSTDKVELNFKRQKDGTFLADKVSALGTIGFGFKGFDRQDLAANKNGIYSVQLSVNGKIYTDYDFETFSFAESRYINTLIDYEHFGAYRQRIQQCFKTPGNRLGIYNTLYNDGKINIQEGMSYSVTLLLRDLGGNETKIIIPVEGKNEPVKIEKEEEKTDEYLVAKKNNNYDLGAATVYFPANTFYKDFYIDLKKGTDTITIHNSRVPAHRNFTLTFDVSKYSKEERKQLFIARLDKDLDANYASTYKRGNTFTTRTRNLGTYTLAKDTIPPTIRPKNFKEKQWLNNYSYLSLRISDDLSGVKSYSATLNGDWILMEYEPKTRTLTYNFDDKILDKTQCELQVTVSDNVGNTTIYKSTFYRK</sequence>
<dbReference type="Proteomes" id="UP000707206">
    <property type="component" value="Unassembled WGS sequence"/>
</dbReference>
<evidence type="ECO:0000313" key="5">
    <source>
        <dbReference type="Proteomes" id="UP000707206"/>
    </source>
</evidence>
<feature type="domain" description="M23ase beta-sheet core" evidence="3">
    <location>
        <begin position="145"/>
        <end position="181"/>
    </location>
</feature>
<dbReference type="SUPFAM" id="SSF51261">
    <property type="entry name" value="Duplicated hybrid motif"/>
    <property type="match status" value="1"/>
</dbReference>
<reference evidence="4" key="1">
    <citation type="submission" date="2019-07" db="EMBL/GenBank/DDBJ databases">
        <authorList>
            <person name="De-Chao Zhang Q."/>
        </authorList>
    </citation>
    <scope>NUCLEOTIDE SEQUENCE</scope>
    <source>
        <strain evidence="4">TP-CH-4</strain>
    </source>
</reference>
<evidence type="ECO:0000256" key="1">
    <source>
        <dbReference type="ARBA" id="ARBA00022729"/>
    </source>
</evidence>
<keyword evidence="1 2" id="KW-0732">Signal</keyword>
<comment type="caution">
    <text evidence="4">The sequence shown here is derived from an EMBL/GenBank/DDBJ whole genome shotgun (WGS) entry which is preliminary data.</text>
</comment>
<dbReference type="InterPro" id="IPR016047">
    <property type="entry name" value="M23ase_b-sheet_dom"/>
</dbReference>
<accession>A0A967AY11</accession>
<dbReference type="EMBL" id="VIKU02000006">
    <property type="protein sequence ID" value="NHF61210.1"/>
    <property type="molecule type" value="Genomic_DNA"/>
</dbReference>
<dbReference type="Pfam" id="PF01551">
    <property type="entry name" value="Peptidase_M23"/>
    <property type="match status" value="2"/>
</dbReference>
<keyword evidence="5" id="KW-1185">Reference proteome</keyword>
<protein>
    <submittedName>
        <fullName evidence="4">M23 family metallopeptidase</fullName>
    </submittedName>
</protein>
<dbReference type="CDD" id="cd12797">
    <property type="entry name" value="M23_peptidase"/>
    <property type="match status" value="1"/>
</dbReference>
<dbReference type="GO" id="GO:0004222">
    <property type="term" value="F:metalloendopeptidase activity"/>
    <property type="evidence" value="ECO:0007669"/>
    <property type="project" value="TreeGrafter"/>
</dbReference>
<dbReference type="Gene3D" id="2.70.70.10">
    <property type="entry name" value="Glucose Permease (Domain IIA)"/>
    <property type="match status" value="1"/>
</dbReference>